<reference evidence="3" key="1">
    <citation type="journal article" date="2019" name="Int. J. Syst. Evol. Microbiol.">
        <title>The Global Catalogue of Microorganisms (GCM) 10K type strain sequencing project: providing services to taxonomists for standard genome sequencing and annotation.</title>
        <authorList>
            <consortium name="The Broad Institute Genomics Platform"/>
            <consortium name="The Broad Institute Genome Sequencing Center for Infectious Disease"/>
            <person name="Wu L."/>
            <person name="Ma J."/>
        </authorList>
    </citation>
    <scope>NUCLEOTIDE SEQUENCE [LARGE SCALE GENOMIC DNA]</scope>
    <source>
        <strain evidence="3">KACC 14249</strain>
    </source>
</reference>
<dbReference type="Gene3D" id="2.60.40.4070">
    <property type="match status" value="1"/>
</dbReference>
<dbReference type="RefSeq" id="WP_345718447.1">
    <property type="nucleotide sequence ID" value="NZ_BAABFP010000008.1"/>
</dbReference>
<organism evidence="2 3">
    <name type="scientific">Angustibacter luteus</name>
    <dbReference type="NCBI Taxonomy" id="658456"/>
    <lineage>
        <taxon>Bacteria</taxon>
        <taxon>Bacillati</taxon>
        <taxon>Actinomycetota</taxon>
        <taxon>Actinomycetes</taxon>
        <taxon>Kineosporiales</taxon>
        <taxon>Kineosporiaceae</taxon>
    </lineage>
</organism>
<protein>
    <recommendedName>
        <fullName evidence="4">FlgD Ig-like domain-containing protein</fullName>
    </recommendedName>
</protein>
<proteinExistence type="predicted"/>
<name>A0ABW1JDK5_9ACTN</name>
<evidence type="ECO:0000256" key="1">
    <source>
        <dbReference type="SAM" id="SignalP"/>
    </source>
</evidence>
<comment type="caution">
    <text evidence="2">The sequence shown here is derived from an EMBL/GenBank/DDBJ whole genome shotgun (WGS) entry which is preliminary data.</text>
</comment>
<dbReference type="EMBL" id="JBHSRD010000003">
    <property type="protein sequence ID" value="MFC6006985.1"/>
    <property type="molecule type" value="Genomic_DNA"/>
</dbReference>
<evidence type="ECO:0000313" key="3">
    <source>
        <dbReference type="Proteomes" id="UP001596189"/>
    </source>
</evidence>
<dbReference type="Proteomes" id="UP001596189">
    <property type="component" value="Unassembled WGS sequence"/>
</dbReference>
<feature type="signal peptide" evidence="1">
    <location>
        <begin position="1"/>
        <end position="26"/>
    </location>
</feature>
<evidence type="ECO:0008006" key="4">
    <source>
        <dbReference type="Google" id="ProtNLM"/>
    </source>
</evidence>
<accession>A0ABW1JDK5</accession>
<keyword evidence="3" id="KW-1185">Reference proteome</keyword>
<evidence type="ECO:0000313" key="2">
    <source>
        <dbReference type="EMBL" id="MFC6006985.1"/>
    </source>
</evidence>
<dbReference type="Gene3D" id="2.60.120.260">
    <property type="entry name" value="Galactose-binding domain-like"/>
    <property type="match status" value="1"/>
</dbReference>
<gene>
    <name evidence="2" type="ORF">ACFQDO_07560</name>
</gene>
<sequence length="377" mass="39993">MRRAVVGAALAAALVTSALPASLASADAATPLPVVTAPFGFSPDGDGRYEAWALSTGQVPAGSTLTLSIDRSGSLVRKLIVMSAGGAVITWDGRDGAGHAVPDATYSWRLTGEDDLGQPMTGPTGGSSLTGTVVVRRSAPAVMLVGPAVNATATAVGGHVPLRWSPKSSLPAGYRVEYDVRYRQLTTDPHGRIQVSNVSPVADHHETMQWTTRTSVLSWQIWSLANPAMTEQYTARSRDNLGHVGTWSPWLSSAVALDDRSAEVSYRGGWSHPRATSAYNGTYSVTTRVGANLYTSGNGRVVYVLGARCRSCGKVRIQLNGGGRTRYITVDTYGSTSTFRRVLAKITVPRADYTVFVTNLGAGSRKRMAVDGFAFRL</sequence>
<keyword evidence="1" id="KW-0732">Signal</keyword>
<feature type="chain" id="PRO_5046360635" description="FlgD Ig-like domain-containing protein" evidence="1">
    <location>
        <begin position="27"/>
        <end position="377"/>
    </location>
</feature>